<dbReference type="InterPro" id="IPR050289">
    <property type="entry name" value="TorD/DmsD_chaperones"/>
</dbReference>
<organism evidence="2 3">
    <name type="scientific">Campylobacter suis</name>
    <dbReference type="NCBI Taxonomy" id="2790657"/>
    <lineage>
        <taxon>Bacteria</taxon>
        <taxon>Pseudomonadati</taxon>
        <taxon>Campylobacterota</taxon>
        <taxon>Epsilonproteobacteria</taxon>
        <taxon>Campylobacterales</taxon>
        <taxon>Campylobacteraceae</taxon>
        <taxon>Campylobacter</taxon>
    </lineage>
</organism>
<dbReference type="Pfam" id="PF02613">
    <property type="entry name" value="Nitrate_red_del"/>
    <property type="match status" value="1"/>
</dbReference>
<dbReference type="PANTHER" id="PTHR34227:SF1">
    <property type="entry name" value="DIMETHYL SULFOXIDE REDUCTASE CHAPERONE-RELATED"/>
    <property type="match status" value="1"/>
</dbReference>
<dbReference type="InterPro" id="IPR020945">
    <property type="entry name" value="DMSO/NO3_reduct_chaperone"/>
</dbReference>
<keyword evidence="1" id="KW-0143">Chaperone</keyword>
<evidence type="ECO:0000313" key="3">
    <source>
        <dbReference type="Proteomes" id="UP000789359"/>
    </source>
</evidence>
<dbReference type="EMBL" id="CAJHOE010000001">
    <property type="protein sequence ID" value="CAD7286260.1"/>
    <property type="molecule type" value="Genomic_DNA"/>
</dbReference>
<reference evidence="2 3" key="1">
    <citation type="submission" date="2020-11" db="EMBL/GenBank/DDBJ databases">
        <authorList>
            <person name="Peeters C."/>
        </authorList>
    </citation>
    <scope>NUCLEOTIDE SEQUENCE [LARGE SCALE GENOMIC DNA]</scope>
    <source>
        <strain evidence="2 3">LMG 8286</strain>
    </source>
</reference>
<dbReference type="InterPro" id="IPR036411">
    <property type="entry name" value="TorD-like_sf"/>
</dbReference>
<gene>
    <name evidence="2" type="ORF">LMG8286_00091</name>
</gene>
<dbReference type="RefSeq" id="WP_230055905.1">
    <property type="nucleotide sequence ID" value="NZ_CAJHOE010000001.1"/>
</dbReference>
<accession>A0ABM8Q0C8</accession>
<comment type="caution">
    <text evidence="2">The sequence shown here is derived from an EMBL/GenBank/DDBJ whole genome shotgun (WGS) entry which is preliminary data.</text>
</comment>
<protein>
    <recommendedName>
        <fullName evidence="4">Formate dehydrogenase-specific chaperone</fullName>
    </recommendedName>
</protein>
<dbReference type="PANTHER" id="PTHR34227">
    <property type="entry name" value="CHAPERONE PROTEIN YCDY"/>
    <property type="match status" value="1"/>
</dbReference>
<sequence length="243" mass="28282">MSEHERILNARAIYYLLFSQLFVFTQKSDRYDGVLDLLNTIKVSPLNSECEEAIERLIPKFQKQNLQNISQEYDDIFHSPPSPVSNTFSHYDEGYETGSACVKVRNLIAKTDIRKNEEIFKENEDNVGFCLLLMHEFIKNELKQNEQNSENQTYAGDLFKEIINPYIDEFIEATSAHQSADVYADACVLLENFVEFERVFYATPKPILEKKIKSTGGISRSETLVREINRRARAKERELKFEE</sequence>
<evidence type="ECO:0000313" key="2">
    <source>
        <dbReference type="EMBL" id="CAD7286260.1"/>
    </source>
</evidence>
<keyword evidence="3" id="KW-1185">Reference proteome</keyword>
<proteinExistence type="predicted"/>
<dbReference type="SUPFAM" id="SSF89155">
    <property type="entry name" value="TorD-like"/>
    <property type="match status" value="1"/>
</dbReference>
<dbReference type="Proteomes" id="UP000789359">
    <property type="component" value="Unassembled WGS sequence"/>
</dbReference>
<name>A0ABM8Q0C8_9BACT</name>
<evidence type="ECO:0008006" key="4">
    <source>
        <dbReference type="Google" id="ProtNLM"/>
    </source>
</evidence>
<evidence type="ECO:0000256" key="1">
    <source>
        <dbReference type="ARBA" id="ARBA00023186"/>
    </source>
</evidence>
<dbReference type="Gene3D" id="1.10.3480.10">
    <property type="entry name" value="TorD-like"/>
    <property type="match status" value="1"/>
</dbReference>